<dbReference type="PROSITE" id="PS51740">
    <property type="entry name" value="SPOVT_ABRB"/>
    <property type="match status" value="2"/>
</dbReference>
<dbReference type="PANTHER" id="PTHR34701">
    <property type="entry name" value="TRANSCRIPTIONAL REGULATOR MRAZ"/>
    <property type="match status" value="1"/>
</dbReference>
<comment type="similarity">
    <text evidence="7">Belongs to the MraZ family.</text>
</comment>
<evidence type="ECO:0000259" key="8">
    <source>
        <dbReference type="PROSITE" id="PS51740"/>
    </source>
</evidence>
<dbReference type="Pfam" id="PF02381">
    <property type="entry name" value="MraZ"/>
    <property type="match status" value="2"/>
</dbReference>
<evidence type="ECO:0000256" key="1">
    <source>
        <dbReference type="ARBA" id="ARBA00013860"/>
    </source>
</evidence>
<reference evidence="9 10" key="1">
    <citation type="submission" date="2019-09" db="EMBL/GenBank/DDBJ databases">
        <title>Phylogeny of genus Pseudoclavibacter and closely related genus.</title>
        <authorList>
            <person name="Li Y."/>
        </authorList>
    </citation>
    <scope>NUCLEOTIDE SEQUENCE [LARGE SCALE GENOMIC DNA]</scope>
    <source>
        <strain evidence="9 10">JCM 16921</strain>
    </source>
</reference>
<dbReference type="NCBIfam" id="TIGR00242">
    <property type="entry name" value="division/cell wall cluster transcriptional repressor MraZ"/>
    <property type="match status" value="1"/>
</dbReference>
<comment type="subcellular location">
    <subcellularLocation>
        <location evidence="7">Cytoplasm</location>
        <location evidence="7">Nucleoid</location>
    </subcellularLocation>
</comment>
<organism evidence="9 10">
    <name type="scientific">Pseudoclavibacter caeni</name>
    <dbReference type="NCBI Taxonomy" id="908846"/>
    <lineage>
        <taxon>Bacteria</taxon>
        <taxon>Bacillati</taxon>
        <taxon>Actinomycetota</taxon>
        <taxon>Actinomycetes</taxon>
        <taxon>Micrococcales</taxon>
        <taxon>Microbacteriaceae</taxon>
        <taxon>Pseudoclavibacter</taxon>
    </lineage>
</organism>
<dbReference type="CDD" id="cd16321">
    <property type="entry name" value="MraZ_C"/>
    <property type="match status" value="1"/>
</dbReference>
<dbReference type="GO" id="GO:0003700">
    <property type="term" value="F:DNA-binding transcription factor activity"/>
    <property type="evidence" value="ECO:0007669"/>
    <property type="project" value="UniProtKB-UniRule"/>
</dbReference>
<sequence>MFLGTHSPRMDDKGRLVLPAKFREELADGVVLTRGQEHCLYVFGAQEFRRIHEAIRQAPLTSRQARDFLRLFLSGASDQVPDRQGRITVPPDLRRYAGLTRDLVVIGTGDRAEIWDAAAWSSYLEANEEPFSETAEEVIPGVF</sequence>
<dbReference type="GO" id="GO:2000143">
    <property type="term" value="P:negative regulation of DNA-templated transcription initiation"/>
    <property type="evidence" value="ECO:0007669"/>
    <property type="project" value="TreeGrafter"/>
</dbReference>
<feature type="domain" description="SpoVT-AbrB" evidence="8">
    <location>
        <begin position="76"/>
        <end position="119"/>
    </location>
</feature>
<evidence type="ECO:0000313" key="10">
    <source>
        <dbReference type="Proteomes" id="UP000481339"/>
    </source>
</evidence>
<dbReference type="InterPro" id="IPR037914">
    <property type="entry name" value="SpoVT-AbrB_sf"/>
</dbReference>
<comment type="subunit">
    <text evidence="7">Forms oligomers.</text>
</comment>
<keyword evidence="2 7" id="KW-0963">Cytoplasm</keyword>
<gene>
    <name evidence="7 9" type="primary">mraZ</name>
    <name evidence="9" type="ORF">F8O02_03815</name>
</gene>
<dbReference type="HAMAP" id="MF_01008">
    <property type="entry name" value="MraZ"/>
    <property type="match status" value="1"/>
</dbReference>
<dbReference type="Proteomes" id="UP000481339">
    <property type="component" value="Unassembled WGS sequence"/>
</dbReference>
<evidence type="ECO:0000256" key="2">
    <source>
        <dbReference type="ARBA" id="ARBA00022490"/>
    </source>
</evidence>
<dbReference type="RefSeq" id="WP_158035911.1">
    <property type="nucleotide sequence ID" value="NZ_BAAAZV010000003.1"/>
</dbReference>
<proteinExistence type="inferred from homology"/>
<comment type="caution">
    <text evidence="9">The sequence shown here is derived from an EMBL/GenBank/DDBJ whole genome shotgun (WGS) entry which is preliminary data.</text>
</comment>
<name>A0A7C8FUP1_9MICO</name>
<dbReference type="InterPro" id="IPR035644">
    <property type="entry name" value="MraZ_C"/>
</dbReference>
<evidence type="ECO:0000256" key="4">
    <source>
        <dbReference type="ARBA" id="ARBA00023015"/>
    </source>
</evidence>
<keyword evidence="3" id="KW-0677">Repeat</keyword>
<protein>
    <recommendedName>
        <fullName evidence="1 7">Transcriptional regulator MraZ</fullName>
    </recommendedName>
</protein>
<dbReference type="InterPro" id="IPR007159">
    <property type="entry name" value="SpoVT-AbrB_dom"/>
</dbReference>
<keyword evidence="6 7" id="KW-0804">Transcription</keyword>
<dbReference type="GO" id="GO:0005737">
    <property type="term" value="C:cytoplasm"/>
    <property type="evidence" value="ECO:0007669"/>
    <property type="project" value="UniProtKB-UniRule"/>
</dbReference>
<dbReference type="InterPro" id="IPR003444">
    <property type="entry name" value="MraZ"/>
</dbReference>
<dbReference type="CDD" id="cd16320">
    <property type="entry name" value="MraZ_N"/>
    <property type="match status" value="1"/>
</dbReference>
<evidence type="ECO:0000313" key="9">
    <source>
        <dbReference type="EMBL" id="KAB1632989.1"/>
    </source>
</evidence>
<dbReference type="AlphaFoldDB" id="A0A7C8FUP1"/>
<keyword evidence="4 7" id="KW-0805">Transcription regulation</keyword>
<keyword evidence="10" id="KW-1185">Reference proteome</keyword>
<keyword evidence="5 7" id="KW-0238">DNA-binding</keyword>
<evidence type="ECO:0000256" key="7">
    <source>
        <dbReference type="HAMAP-Rule" id="MF_01008"/>
    </source>
</evidence>
<dbReference type="PANTHER" id="PTHR34701:SF1">
    <property type="entry name" value="TRANSCRIPTIONAL REGULATOR MRAZ"/>
    <property type="match status" value="1"/>
</dbReference>
<dbReference type="InterPro" id="IPR020603">
    <property type="entry name" value="MraZ_dom"/>
</dbReference>
<dbReference type="OrthoDB" id="9807753at2"/>
<dbReference type="GO" id="GO:0009295">
    <property type="term" value="C:nucleoid"/>
    <property type="evidence" value="ECO:0007669"/>
    <property type="project" value="UniProtKB-SubCell"/>
</dbReference>
<feature type="domain" description="SpoVT-AbrB" evidence="8">
    <location>
        <begin position="5"/>
        <end position="47"/>
    </location>
</feature>
<dbReference type="GO" id="GO:0000976">
    <property type="term" value="F:transcription cis-regulatory region binding"/>
    <property type="evidence" value="ECO:0007669"/>
    <property type="project" value="TreeGrafter"/>
</dbReference>
<evidence type="ECO:0000256" key="3">
    <source>
        <dbReference type="ARBA" id="ARBA00022737"/>
    </source>
</evidence>
<accession>A0A7C8FUP1</accession>
<dbReference type="SUPFAM" id="SSF89447">
    <property type="entry name" value="AbrB/MazE/MraZ-like"/>
    <property type="match status" value="1"/>
</dbReference>
<dbReference type="EMBL" id="WBKA01000002">
    <property type="protein sequence ID" value="KAB1632989.1"/>
    <property type="molecule type" value="Genomic_DNA"/>
</dbReference>
<evidence type="ECO:0000256" key="6">
    <source>
        <dbReference type="ARBA" id="ARBA00023163"/>
    </source>
</evidence>
<dbReference type="InterPro" id="IPR038619">
    <property type="entry name" value="MraZ_sf"/>
</dbReference>
<evidence type="ECO:0000256" key="5">
    <source>
        <dbReference type="ARBA" id="ARBA00023125"/>
    </source>
</evidence>
<dbReference type="InterPro" id="IPR035642">
    <property type="entry name" value="MraZ_N"/>
</dbReference>
<dbReference type="Gene3D" id="3.40.1550.20">
    <property type="entry name" value="Transcriptional regulator MraZ domain"/>
    <property type="match status" value="1"/>
</dbReference>